<sequence>MPVQPPIAFNFRRRRTTFDVDIGDILGSVRNGMRVPLISSPEIAREGRFQKWLFRVGGTGSRPEFMVFEALERVGLFSPYSEPFGLDFEFQVPIAGGRAKHGGAVLDFLVHAVAPELAIRVQGEFFHFIDDDAEAADIVERKMLETLGFQVVDILAQDTLTEQRVDEVVGLALLGFQLEFTGRLQVF</sequence>
<proteinExistence type="predicted"/>
<reference evidence="1" key="1">
    <citation type="journal article" date="2015" name="Nature">
        <title>Complex archaea that bridge the gap between prokaryotes and eukaryotes.</title>
        <authorList>
            <person name="Spang A."/>
            <person name="Saw J.H."/>
            <person name="Jorgensen S.L."/>
            <person name="Zaremba-Niedzwiedzka K."/>
            <person name="Martijn J."/>
            <person name="Lind A.E."/>
            <person name="van Eijk R."/>
            <person name="Schleper C."/>
            <person name="Guy L."/>
            <person name="Ettema T.J."/>
        </authorList>
    </citation>
    <scope>NUCLEOTIDE SEQUENCE</scope>
</reference>
<organism evidence="1">
    <name type="scientific">marine sediment metagenome</name>
    <dbReference type="NCBI Taxonomy" id="412755"/>
    <lineage>
        <taxon>unclassified sequences</taxon>
        <taxon>metagenomes</taxon>
        <taxon>ecological metagenomes</taxon>
    </lineage>
</organism>
<comment type="caution">
    <text evidence="1">The sequence shown here is derived from an EMBL/GenBank/DDBJ whole genome shotgun (WGS) entry which is preliminary data.</text>
</comment>
<gene>
    <name evidence="1" type="ORF">LCGC14_1160600</name>
</gene>
<evidence type="ECO:0000313" key="1">
    <source>
        <dbReference type="EMBL" id="KKM98183.1"/>
    </source>
</evidence>
<dbReference type="EMBL" id="LAZR01005656">
    <property type="protein sequence ID" value="KKM98183.1"/>
    <property type="molecule type" value="Genomic_DNA"/>
</dbReference>
<evidence type="ECO:0008006" key="2">
    <source>
        <dbReference type="Google" id="ProtNLM"/>
    </source>
</evidence>
<accession>A0A0F9LXR5</accession>
<name>A0A0F9LXR5_9ZZZZ</name>
<dbReference type="AlphaFoldDB" id="A0A0F9LXR5"/>
<protein>
    <recommendedName>
        <fullName evidence="2">DUF559 domain-containing protein</fullName>
    </recommendedName>
</protein>